<dbReference type="Gene3D" id="1.10.357.10">
    <property type="entry name" value="Tetracycline Repressor, domain 2"/>
    <property type="match status" value="1"/>
</dbReference>
<evidence type="ECO:0000256" key="4">
    <source>
        <dbReference type="PROSITE-ProRule" id="PRU00335"/>
    </source>
</evidence>
<protein>
    <submittedName>
        <fullName evidence="6">TetR family transcriptional regulator</fullName>
    </submittedName>
</protein>
<dbReference type="Pfam" id="PF00440">
    <property type="entry name" value="TetR_N"/>
    <property type="match status" value="1"/>
</dbReference>
<dbReference type="GO" id="GO:0003677">
    <property type="term" value="F:DNA binding"/>
    <property type="evidence" value="ECO:0007669"/>
    <property type="project" value="UniProtKB-UniRule"/>
</dbReference>
<gene>
    <name evidence="6" type="ORF">AOE01nite_35920</name>
</gene>
<dbReference type="PROSITE" id="PS50977">
    <property type="entry name" value="HTH_TETR_2"/>
    <property type="match status" value="1"/>
</dbReference>
<evidence type="ECO:0000313" key="7">
    <source>
        <dbReference type="Proteomes" id="UP000321746"/>
    </source>
</evidence>
<dbReference type="RefSeq" id="WP_173572214.1">
    <property type="nucleotide sequence ID" value="NZ_BJYG01000102.1"/>
</dbReference>
<evidence type="ECO:0000313" key="6">
    <source>
        <dbReference type="EMBL" id="GEN65368.1"/>
    </source>
</evidence>
<dbReference type="SUPFAM" id="SSF48498">
    <property type="entry name" value="Tetracyclin repressor-like, C-terminal domain"/>
    <property type="match status" value="1"/>
</dbReference>
<evidence type="ECO:0000259" key="5">
    <source>
        <dbReference type="PROSITE" id="PS50977"/>
    </source>
</evidence>
<comment type="caution">
    <text evidence="6">The sequence shown here is derived from an EMBL/GenBank/DDBJ whole genome shotgun (WGS) entry which is preliminary data.</text>
</comment>
<evidence type="ECO:0000256" key="3">
    <source>
        <dbReference type="ARBA" id="ARBA00023163"/>
    </source>
</evidence>
<reference evidence="6 7" key="1">
    <citation type="submission" date="2019-07" db="EMBL/GenBank/DDBJ databases">
        <title>Whole genome shotgun sequence of Acetobacter oeni NBRC 105207.</title>
        <authorList>
            <person name="Hosoyama A."/>
            <person name="Uohara A."/>
            <person name="Ohji S."/>
            <person name="Ichikawa N."/>
        </authorList>
    </citation>
    <scope>NUCLEOTIDE SEQUENCE [LARGE SCALE GENOMIC DNA]</scope>
    <source>
        <strain evidence="6 7">NBRC 105207</strain>
    </source>
</reference>
<dbReference type="InterPro" id="IPR036271">
    <property type="entry name" value="Tet_transcr_reg_TetR-rel_C_sf"/>
</dbReference>
<dbReference type="Proteomes" id="UP000321746">
    <property type="component" value="Unassembled WGS sequence"/>
</dbReference>
<sequence length="205" mass="22165">MDQSSRKLSRNEQQQETRTALIVSALHLFARYGFDGTSIQAIAKEAGFTRGAFYAHFASKHEILDAAIAERDALDRQRLSAKIDTLPTTRATVSAWIADSQRADLPLGALRLEVIRHSLGSTDLAQLLLGNQRAEVEGIRTILVKMANDLPLRQGISAPIAAQIISSFLDGVAIHALIDKASDVHALWNALILGLTADDTSSAQA</sequence>
<dbReference type="PRINTS" id="PR00455">
    <property type="entry name" value="HTHTETR"/>
</dbReference>
<name>A0A511XQW9_9PROT</name>
<keyword evidence="2 4" id="KW-0238">DNA-binding</keyword>
<accession>A0A511XQW9</accession>
<organism evidence="6 7">
    <name type="scientific">Acetobacter oeni</name>
    <dbReference type="NCBI Taxonomy" id="304077"/>
    <lineage>
        <taxon>Bacteria</taxon>
        <taxon>Pseudomonadati</taxon>
        <taxon>Pseudomonadota</taxon>
        <taxon>Alphaproteobacteria</taxon>
        <taxon>Acetobacterales</taxon>
        <taxon>Acetobacteraceae</taxon>
        <taxon>Acetobacter</taxon>
    </lineage>
</organism>
<dbReference type="PANTHER" id="PTHR47506:SF1">
    <property type="entry name" value="HTH-TYPE TRANSCRIPTIONAL REGULATOR YJDC"/>
    <property type="match status" value="1"/>
</dbReference>
<keyword evidence="3" id="KW-0804">Transcription</keyword>
<feature type="DNA-binding region" description="H-T-H motif" evidence="4">
    <location>
        <begin position="38"/>
        <end position="57"/>
    </location>
</feature>
<dbReference type="InterPro" id="IPR001647">
    <property type="entry name" value="HTH_TetR"/>
</dbReference>
<evidence type="ECO:0000256" key="1">
    <source>
        <dbReference type="ARBA" id="ARBA00023015"/>
    </source>
</evidence>
<feature type="domain" description="HTH tetR-type" evidence="5">
    <location>
        <begin position="15"/>
        <end position="75"/>
    </location>
</feature>
<dbReference type="EMBL" id="BJYG01000102">
    <property type="protein sequence ID" value="GEN65368.1"/>
    <property type="molecule type" value="Genomic_DNA"/>
</dbReference>
<dbReference type="AlphaFoldDB" id="A0A511XQW9"/>
<proteinExistence type="predicted"/>
<keyword evidence="1" id="KW-0805">Transcription regulation</keyword>
<evidence type="ECO:0000256" key="2">
    <source>
        <dbReference type="ARBA" id="ARBA00023125"/>
    </source>
</evidence>
<dbReference type="SUPFAM" id="SSF46689">
    <property type="entry name" value="Homeodomain-like"/>
    <property type="match status" value="1"/>
</dbReference>
<dbReference type="PANTHER" id="PTHR47506">
    <property type="entry name" value="TRANSCRIPTIONAL REGULATORY PROTEIN"/>
    <property type="match status" value="1"/>
</dbReference>
<dbReference type="InterPro" id="IPR009057">
    <property type="entry name" value="Homeodomain-like_sf"/>
</dbReference>
<keyword evidence="7" id="KW-1185">Reference proteome</keyword>